<dbReference type="SUPFAM" id="SSF54106">
    <property type="entry name" value="LysM domain"/>
    <property type="match status" value="12"/>
</dbReference>
<dbReference type="EMBL" id="CP020814">
    <property type="protein sequence ID" value="ARK32193.1"/>
    <property type="molecule type" value="Genomic_DNA"/>
</dbReference>
<dbReference type="KEGG" id="bkw:BkAM31D_21370"/>
<dbReference type="PROSITE" id="PS51782">
    <property type="entry name" value="LYSM"/>
    <property type="match status" value="12"/>
</dbReference>
<accession>A0A1X9MIS5</accession>
<dbReference type="Pfam" id="PF01476">
    <property type="entry name" value="LysM"/>
    <property type="match status" value="12"/>
</dbReference>
<feature type="domain" description="LysM" evidence="1">
    <location>
        <begin position="269"/>
        <end position="312"/>
    </location>
</feature>
<reference evidence="2 3" key="1">
    <citation type="submission" date="2017-04" db="EMBL/GenBank/DDBJ databases">
        <title>Bacillus krulwichiae AM31D Genome sequencing and assembly.</title>
        <authorList>
            <person name="Krulwich T.A."/>
            <person name="Anastor L."/>
            <person name="Ehrlich R."/>
            <person name="Ehrlich G.D."/>
            <person name="Janto B."/>
        </authorList>
    </citation>
    <scope>NUCLEOTIDE SEQUENCE [LARGE SCALE GENOMIC DNA]</scope>
    <source>
        <strain evidence="2 3">AM31D</strain>
    </source>
</reference>
<dbReference type="GO" id="GO:0016787">
    <property type="term" value="F:hydrolase activity"/>
    <property type="evidence" value="ECO:0007669"/>
    <property type="project" value="UniProtKB-KW"/>
</dbReference>
<gene>
    <name evidence="2" type="primary">lytF</name>
    <name evidence="2" type="ORF">BkAM31D_21370</name>
</gene>
<evidence type="ECO:0000313" key="3">
    <source>
        <dbReference type="Proteomes" id="UP000193006"/>
    </source>
</evidence>
<dbReference type="PANTHER" id="PTHR33734:SF22">
    <property type="entry name" value="MEMBRANE-BOUND LYTIC MUREIN TRANSGLYCOSYLASE D"/>
    <property type="match status" value="1"/>
</dbReference>
<feature type="domain" description="LysM" evidence="1">
    <location>
        <begin position="554"/>
        <end position="597"/>
    </location>
</feature>
<feature type="domain" description="LysM" evidence="1">
    <location>
        <begin position="498"/>
        <end position="541"/>
    </location>
</feature>
<sequence>MEMIKHQLTRLDSPDEQFALTVHLDPHDFEFASELDRDTGTKKTFLLSCKKIIDNHYPTIKVSVVRVVVSGLLFTTIPYATSSVSAQSSNGDATVQANSIFYEAGPGDSLWTISRTFNTTVELIKRANHLTSDIVQPGQRLIIPKAFHTVAVGEYLSILARNYGTTTAALREANHLSSDTVRIGQTLVIPTMVNNNRPSTSQPAQKTDTYTVKLGDSLSVIARQYGTTTEAIRKANHLSSDLIRAGQVLAIPSDSGNQEPTFKIQPTDQVYTVVAGDHLSLIASRFDTTVEAIRQANHLTSNTLQIGQRLVIPGANLSPNLTSPQTSQAKTYTVVSGDSLSVIAARHGVSTSDLRSANGLSSDLLRVGQVLNIPNGASSPVQSVSSSYTVVSGDSLSVIAARHGVSTSDLRSANGLSSDLLRVGQVLNIPNGASSPVQPVSSSYTVVSGDSLSVIAARHGVSTSDLRSANGLSSDLLRVGQVLNIPNGASSPVQPVSSTYTVVSGDSLSVIAARHGVSTSDLRSANGLTSDLLRIGQVLNIPNGASSPVQPVSSSYTVVSGDSLSVIAARHGVSTSDLRSANGLSSDLLRVGQVLNIPNGASSPVQPVSSTYTVVSGDSLSVIAARHGVSTSDLRSANGLSSDLLRVGQVLNIPNSTPPQQTEVRKTFTYTVVAGDSLSTIANRFNVTVDSIRQANHLKSDLLQVGQRLTIAEGLNAPTQTSLNSLSYKTHTVRSGDTIWDLSVQYGIPQSELLRVNRLTTSSRLSIGQQLTIPVHHIAVKPVKSPSHGELLDWWTEAQYVFPIGKTAKVTDIATGKSFHIKRTIGANHADCETLTVNDTNIARSIWGGFSWTPRAILLEVDGRRLAASMSFMPHDVQYIRNNGITGHFDVYFSNSTRHVDGRADATHQAQVERAAGLR</sequence>
<feature type="domain" description="LysM" evidence="1">
    <location>
        <begin position="146"/>
        <end position="189"/>
    </location>
</feature>
<evidence type="ECO:0000313" key="2">
    <source>
        <dbReference type="EMBL" id="ARK32193.1"/>
    </source>
</evidence>
<proteinExistence type="predicted"/>
<dbReference type="AlphaFoldDB" id="A0A1X9MIS5"/>
<dbReference type="RefSeq" id="WP_180319881.1">
    <property type="nucleotide sequence ID" value="NZ_CP020814.1"/>
</dbReference>
<dbReference type="InterPro" id="IPR018392">
    <property type="entry name" value="LysM"/>
</dbReference>
<feature type="domain" description="LysM" evidence="1">
    <location>
        <begin position="386"/>
        <end position="429"/>
    </location>
</feature>
<feature type="domain" description="LysM" evidence="1">
    <location>
        <begin position="442"/>
        <end position="485"/>
    </location>
</feature>
<dbReference type="SMART" id="SM00257">
    <property type="entry name" value="LysM"/>
    <property type="match status" value="12"/>
</dbReference>
<protein>
    <submittedName>
        <fullName evidence="2">Peptidoglycan endopeptidase LytF</fullName>
        <ecNumber evidence="2">3.4.-.-</ecNumber>
    </submittedName>
</protein>
<dbReference type="CDD" id="cd00118">
    <property type="entry name" value="LysM"/>
    <property type="match status" value="12"/>
</dbReference>
<feature type="domain" description="LysM" evidence="1">
    <location>
        <begin position="330"/>
        <end position="373"/>
    </location>
</feature>
<name>A0A1X9MIS5_9BACI</name>
<dbReference type="EC" id="3.4.-.-" evidence="2"/>
<feature type="domain" description="LysM" evidence="1">
    <location>
        <begin position="729"/>
        <end position="773"/>
    </location>
</feature>
<feature type="domain" description="LysM" evidence="1">
    <location>
        <begin position="100"/>
        <end position="143"/>
    </location>
</feature>
<keyword evidence="3" id="KW-1185">Reference proteome</keyword>
<feature type="domain" description="LysM" evidence="1">
    <location>
        <begin position="668"/>
        <end position="711"/>
    </location>
</feature>
<keyword evidence="2" id="KW-0378">Hydrolase</keyword>
<feature type="domain" description="LysM" evidence="1">
    <location>
        <begin position="610"/>
        <end position="653"/>
    </location>
</feature>
<organism evidence="2 3">
    <name type="scientific">Halalkalibacter krulwichiae</name>
    <dbReference type="NCBI Taxonomy" id="199441"/>
    <lineage>
        <taxon>Bacteria</taxon>
        <taxon>Bacillati</taxon>
        <taxon>Bacillota</taxon>
        <taxon>Bacilli</taxon>
        <taxon>Bacillales</taxon>
        <taxon>Bacillaceae</taxon>
        <taxon>Halalkalibacter</taxon>
    </lineage>
</organism>
<feature type="domain" description="LysM" evidence="1">
    <location>
        <begin position="208"/>
        <end position="251"/>
    </location>
</feature>
<dbReference type="Gene3D" id="3.10.350.10">
    <property type="entry name" value="LysM domain"/>
    <property type="match status" value="12"/>
</dbReference>
<dbReference type="PANTHER" id="PTHR33734">
    <property type="entry name" value="LYSM DOMAIN-CONTAINING GPI-ANCHORED PROTEIN 2"/>
    <property type="match status" value="1"/>
</dbReference>
<evidence type="ECO:0000259" key="1">
    <source>
        <dbReference type="PROSITE" id="PS51782"/>
    </source>
</evidence>
<dbReference type="InterPro" id="IPR036779">
    <property type="entry name" value="LysM_dom_sf"/>
</dbReference>
<dbReference type="Proteomes" id="UP000193006">
    <property type="component" value="Chromosome"/>
</dbReference>